<keyword evidence="2" id="KW-1185">Reference proteome</keyword>
<evidence type="ECO:0000313" key="2">
    <source>
        <dbReference type="Proteomes" id="UP001151760"/>
    </source>
</evidence>
<dbReference type="Proteomes" id="UP001151760">
    <property type="component" value="Unassembled WGS sequence"/>
</dbReference>
<reference evidence="1" key="2">
    <citation type="submission" date="2022-01" db="EMBL/GenBank/DDBJ databases">
        <authorList>
            <person name="Yamashiro T."/>
            <person name="Shiraishi A."/>
            <person name="Satake H."/>
            <person name="Nakayama K."/>
        </authorList>
    </citation>
    <scope>NUCLEOTIDE SEQUENCE</scope>
</reference>
<protein>
    <submittedName>
        <fullName evidence="1">Uncharacterized protein</fullName>
    </submittedName>
</protein>
<dbReference type="EMBL" id="BQNB010014520">
    <property type="protein sequence ID" value="GJT29152.1"/>
    <property type="molecule type" value="Genomic_DNA"/>
</dbReference>
<proteinExistence type="predicted"/>
<sequence length="229" mass="26791">MQIMLLNSPFMFDDLMVSTVDFTKFAKHCLQKDKITKVDLKGAAFKLLKGNYKNYIELEYNMKQNPLPLQGPPDRTTIPVDFFFNKYPEYLKQGNTERKYTSSLTKLKAARARHELTSSHSVYSRMKILSIIRISIDKQFGYGYLKEIMVRRADQKEYVFKEADFPKLHLNDIEDIGVVYLNKNNGKYLMRADELYKFSDGTLKLVRDIPNSRLHNFELGYNASMPKRA</sequence>
<evidence type="ECO:0000313" key="1">
    <source>
        <dbReference type="EMBL" id="GJT29152.1"/>
    </source>
</evidence>
<gene>
    <name evidence="1" type="ORF">Tco_0909427</name>
</gene>
<organism evidence="1 2">
    <name type="scientific">Tanacetum coccineum</name>
    <dbReference type="NCBI Taxonomy" id="301880"/>
    <lineage>
        <taxon>Eukaryota</taxon>
        <taxon>Viridiplantae</taxon>
        <taxon>Streptophyta</taxon>
        <taxon>Embryophyta</taxon>
        <taxon>Tracheophyta</taxon>
        <taxon>Spermatophyta</taxon>
        <taxon>Magnoliopsida</taxon>
        <taxon>eudicotyledons</taxon>
        <taxon>Gunneridae</taxon>
        <taxon>Pentapetalae</taxon>
        <taxon>asterids</taxon>
        <taxon>campanulids</taxon>
        <taxon>Asterales</taxon>
        <taxon>Asteraceae</taxon>
        <taxon>Asteroideae</taxon>
        <taxon>Anthemideae</taxon>
        <taxon>Anthemidinae</taxon>
        <taxon>Tanacetum</taxon>
    </lineage>
</organism>
<name>A0ABQ5CRX9_9ASTR</name>
<reference evidence="1" key="1">
    <citation type="journal article" date="2022" name="Int. J. Mol. Sci.">
        <title>Draft Genome of Tanacetum Coccineum: Genomic Comparison of Closely Related Tanacetum-Family Plants.</title>
        <authorList>
            <person name="Yamashiro T."/>
            <person name="Shiraishi A."/>
            <person name="Nakayama K."/>
            <person name="Satake H."/>
        </authorList>
    </citation>
    <scope>NUCLEOTIDE SEQUENCE</scope>
</reference>
<comment type="caution">
    <text evidence="1">The sequence shown here is derived from an EMBL/GenBank/DDBJ whole genome shotgun (WGS) entry which is preliminary data.</text>
</comment>
<accession>A0ABQ5CRX9</accession>